<dbReference type="SUPFAM" id="SSF51445">
    <property type="entry name" value="(Trans)glycosidases"/>
    <property type="match status" value="1"/>
</dbReference>
<dbReference type="InterPro" id="IPR052750">
    <property type="entry name" value="GH18_Chitinase"/>
</dbReference>
<proteinExistence type="predicted"/>
<dbReference type="Proteomes" id="UP000028640">
    <property type="component" value="Unassembled WGS sequence"/>
</dbReference>
<evidence type="ECO:0000313" key="2">
    <source>
        <dbReference type="Proteomes" id="UP000028640"/>
    </source>
</evidence>
<protein>
    <submittedName>
        <fullName evidence="1">Chitinase</fullName>
        <ecNumber evidence="1">3.2.1.-</ecNumber>
        <ecNumber evidence="1">3.2.1.14</ecNumber>
    </submittedName>
</protein>
<reference evidence="1 2" key="1">
    <citation type="submission" date="2014-05" db="EMBL/GenBank/DDBJ databases">
        <title>ATOL: Assembling a taxonomically balanced genome-scale reconstruction of the evolutionary history of the Enterobacteriaceae.</title>
        <authorList>
            <person name="Plunkett G.III."/>
            <person name="Neeno-Eckwall E.C."/>
            <person name="Glasner J.D."/>
            <person name="Perna N.T."/>
        </authorList>
    </citation>
    <scope>NUCLEOTIDE SEQUENCE [LARGE SCALE GENOMIC DNA]</scope>
    <source>
        <strain evidence="1 2">ATCC 33852</strain>
    </source>
</reference>
<dbReference type="Gene3D" id="3.20.20.80">
    <property type="entry name" value="Glycosidases"/>
    <property type="match status" value="1"/>
</dbReference>
<organism evidence="1 2">
    <name type="scientific">Ewingella americana (strain ATCC 33852 / DSM 4580 / CCUG 14506 / JCM 5911 / LMG 7869 / NCTC 12157 / CDC 1468-78)</name>
    <dbReference type="NCBI Taxonomy" id="910964"/>
    <lineage>
        <taxon>Bacteria</taxon>
        <taxon>Pseudomonadati</taxon>
        <taxon>Pseudomonadota</taxon>
        <taxon>Gammaproteobacteria</taxon>
        <taxon>Enterobacterales</taxon>
        <taxon>Yersiniaceae</taxon>
        <taxon>Ewingella</taxon>
    </lineage>
</organism>
<keyword evidence="1" id="KW-0378">Hydrolase</keyword>
<accession>A0A085GKX7</accession>
<dbReference type="InterPro" id="IPR017853">
    <property type="entry name" value="GH"/>
</dbReference>
<dbReference type="EC" id="3.2.1.14" evidence="1"/>
<dbReference type="AlphaFoldDB" id="A0A085GKX7"/>
<dbReference type="STRING" id="910964.GEAM_0884"/>
<gene>
    <name evidence="1" type="ORF">GEAM_0884</name>
</gene>
<dbReference type="EC" id="3.2.1.-" evidence="1"/>
<dbReference type="GeneID" id="78379226"/>
<comment type="caution">
    <text evidence="1">The sequence shown here is derived from an EMBL/GenBank/DDBJ whole genome shotgun (WGS) entry which is preliminary data.</text>
</comment>
<dbReference type="GO" id="GO:0008843">
    <property type="term" value="F:endochitinase activity"/>
    <property type="evidence" value="ECO:0007669"/>
    <property type="project" value="UniProtKB-EC"/>
</dbReference>
<name>A0A085GKX7_EWIA3</name>
<dbReference type="PANTHER" id="PTHR42976">
    <property type="entry name" value="BIFUNCTIONAL CHITINASE/LYSOZYME-RELATED"/>
    <property type="match status" value="1"/>
</dbReference>
<keyword evidence="1" id="KW-0326">Glycosidase</keyword>
<sequence>MATLYTPYIDVSLNALWSDWQNYPKGRPNPIYSQQAISYGVDGLVLGFLTLSPSNKACWAASDAMPLEWALPLANDLNAANRQVIVSFGGASNADISTKFTVDQLVQTYTDVVQKFKAKQLDFDLENGQYDYNKISSALAIFQKSNPSVRISFTLPTMPAGLVTEGLNIIQSAKNAGVKFSVNGMAMDYNDGVSSQDMGKAATSAATSIKTQLGKLYPGQTDAQLYPLVAITPMIGLNDDTTEMFKLPDATTVATFAKQKNMAFIGSWSFNRDNPSSYTYVDLQTSSNPAQKASGDYAKTFLAGIR</sequence>
<dbReference type="CDD" id="cd06543">
    <property type="entry name" value="GH18_PF-ChiA-like"/>
    <property type="match status" value="1"/>
</dbReference>
<dbReference type="PANTHER" id="PTHR42976:SF1">
    <property type="entry name" value="GH18 DOMAIN-CONTAINING PROTEIN-RELATED"/>
    <property type="match status" value="1"/>
</dbReference>
<keyword evidence="2" id="KW-1185">Reference proteome</keyword>
<evidence type="ECO:0000313" key="1">
    <source>
        <dbReference type="EMBL" id="KFC84372.1"/>
    </source>
</evidence>
<dbReference type="OrthoDB" id="6018988at2"/>
<dbReference type="eggNOG" id="COG3469">
    <property type="taxonomic scope" value="Bacteria"/>
</dbReference>
<dbReference type="EMBL" id="JMPJ01000028">
    <property type="protein sequence ID" value="KFC84372.1"/>
    <property type="molecule type" value="Genomic_DNA"/>
</dbReference>
<dbReference type="RefSeq" id="WP_051899407.1">
    <property type="nucleotide sequence ID" value="NZ_JMPJ01000028.1"/>
</dbReference>